<dbReference type="Pfam" id="PF01841">
    <property type="entry name" value="Transglut_core"/>
    <property type="match status" value="1"/>
</dbReference>
<protein>
    <recommendedName>
        <fullName evidence="1">Transglutaminase-like domain-containing protein</fullName>
    </recommendedName>
</protein>
<dbReference type="OrthoDB" id="1817605at2"/>
<evidence type="ECO:0000313" key="2">
    <source>
        <dbReference type="EMBL" id="RHJ90046.1"/>
    </source>
</evidence>
<comment type="caution">
    <text evidence="2">The sequence shown here is derived from an EMBL/GenBank/DDBJ whole genome shotgun (WGS) entry which is preliminary data.</text>
</comment>
<dbReference type="InterPro" id="IPR038765">
    <property type="entry name" value="Papain-like_cys_pep_sf"/>
</dbReference>
<keyword evidence="3" id="KW-1185">Reference proteome</keyword>
<proteinExistence type="predicted"/>
<dbReference type="PANTHER" id="PTHR46333:SF2">
    <property type="entry name" value="CYTOKINESIS PROTEIN 3"/>
    <property type="match status" value="1"/>
</dbReference>
<evidence type="ECO:0000313" key="3">
    <source>
        <dbReference type="Proteomes" id="UP000284841"/>
    </source>
</evidence>
<dbReference type="Proteomes" id="UP000284841">
    <property type="component" value="Unassembled WGS sequence"/>
</dbReference>
<dbReference type="STRING" id="1776384.GCA_900086585_03442"/>
<dbReference type="PANTHER" id="PTHR46333">
    <property type="entry name" value="CYTOKINESIS PROTEIN 3"/>
    <property type="match status" value="1"/>
</dbReference>
<dbReference type="InterPro" id="IPR002931">
    <property type="entry name" value="Transglutaminase-like"/>
</dbReference>
<dbReference type="EMBL" id="QRMS01000001">
    <property type="protein sequence ID" value="RHJ90046.1"/>
    <property type="molecule type" value="Genomic_DNA"/>
</dbReference>
<evidence type="ECO:0000259" key="1">
    <source>
        <dbReference type="SMART" id="SM00460"/>
    </source>
</evidence>
<sequence length="317" mass="36350">MLLPWRNISETFDSHSHTINYENTLIRGLSMKYVAPRKGVTMIIAAAAITALLAVTISTVKSDNIPVFTSRSDARAFYCEQILKHTKQIQFTYVTDNSNTSQVCKFFNDDAFADEGSNFSLMGDYLRYSLFDGYKANCNYLKKDKKHYYTFRYRISYKTSKVQEKKFELQLRSTLDSLKLEKKSDYGKVKAIYDYICDNVKYDNTHGPNYSQKYTAYAALVNKSAVCQGYSTLLYRMCKAADIPVRIVAGTGKNENHAWNIVKLGEVYYNVDATWDAGRSEYAYFLKSDDAFTDHQRNDEYASPSFCAENPTAVFSY</sequence>
<dbReference type="Gene3D" id="3.10.620.30">
    <property type="match status" value="1"/>
</dbReference>
<organism evidence="2 3">
    <name type="scientific">Emergencia timonensis</name>
    <dbReference type="NCBI Taxonomy" id="1776384"/>
    <lineage>
        <taxon>Bacteria</taxon>
        <taxon>Bacillati</taxon>
        <taxon>Bacillota</taxon>
        <taxon>Clostridia</taxon>
        <taxon>Peptostreptococcales</taxon>
        <taxon>Anaerovoracaceae</taxon>
        <taxon>Emergencia</taxon>
    </lineage>
</organism>
<dbReference type="SUPFAM" id="SSF54001">
    <property type="entry name" value="Cysteine proteinases"/>
    <property type="match status" value="1"/>
</dbReference>
<dbReference type="SMART" id="SM00460">
    <property type="entry name" value="TGc"/>
    <property type="match status" value="1"/>
</dbReference>
<dbReference type="InterPro" id="IPR052557">
    <property type="entry name" value="CAP/Cytokinesis_protein"/>
</dbReference>
<gene>
    <name evidence="2" type="ORF">DW099_05715</name>
</gene>
<feature type="domain" description="Transglutaminase-like" evidence="1">
    <location>
        <begin position="219"/>
        <end position="275"/>
    </location>
</feature>
<dbReference type="AlphaFoldDB" id="A0A415E8D1"/>
<dbReference type="GO" id="GO:0005737">
    <property type="term" value="C:cytoplasm"/>
    <property type="evidence" value="ECO:0007669"/>
    <property type="project" value="TreeGrafter"/>
</dbReference>
<name>A0A415E8D1_9FIRM</name>
<reference evidence="2 3" key="1">
    <citation type="submission" date="2018-08" db="EMBL/GenBank/DDBJ databases">
        <title>A genome reference for cultivated species of the human gut microbiota.</title>
        <authorList>
            <person name="Zou Y."/>
            <person name="Xue W."/>
            <person name="Luo G."/>
        </authorList>
    </citation>
    <scope>NUCLEOTIDE SEQUENCE [LARGE SCALE GENOMIC DNA]</scope>
    <source>
        <strain evidence="2 3">AM07-24</strain>
    </source>
</reference>
<accession>A0A415E8D1</accession>